<protein>
    <submittedName>
        <fullName evidence="2">Phosphoprotein phosphatase</fullName>
    </submittedName>
</protein>
<organism evidence="2 3">
    <name type="scientific">Tenacibaculum vairaonense</name>
    <dbReference type="NCBI Taxonomy" id="3137860"/>
    <lineage>
        <taxon>Bacteria</taxon>
        <taxon>Pseudomonadati</taxon>
        <taxon>Bacteroidota</taxon>
        <taxon>Flavobacteriia</taxon>
        <taxon>Flavobacteriales</taxon>
        <taxon>Flavobacteriaceae</taxon>
        <taxon>Tenacibaculum</taxon>
    </lineage>
</organism>
<dbReference type="EMBL" id="CAXJRC010000044">
    <property type="protein sequence ID" value="CAL2108285.1"/>
    <property type="molecule type" value="Genomic_DNA"/>
</dbReference>
<dbReference type="InterPro" id="IPR004274">
    <property type="entry name" value="FCP1_dom"/>
</dbReference>
<reference evidence="2 3" key="1">
    <citation type="submission" date="2024-05" db="EMBL/GenBank/DDBJ databases">
        <authorList>
            <person name="Duchaud E."/>
        </authorList>
    </citation>
    <scope>NUCLEOTIDE SEQUENCE [LARGE SCALE GENOMIC DNA]</scope>
    <source>
        <strain evidence="2">Ena-SAMPLE-TAB-13-05-2024-13:56:06:370-140305</strain>
    </source>
</reference>
<comment type="caution">
    <text evidence="2">The sequence shown here is derived from an EMBL/GenBank/DDBJ whole genome shotgun (WGS) entry which is preliminary data.</text>
</comment>
<keyword evidence="3" id="KW-1185">Reference proteome</keyword>
<dbReference type="Pfam" id="PF03031">
    <property type="entry name" value="NIF"/>
    <property type="match status" value="1"/>
</dbReference>
<name>A0ABM9PR59_9FLAO</name>
<proteinExistence type="predicted"/>
<dbReference type="Proteomes" id="UP001497602">
    <property type="component" value="Unassembled WGS sequence"/>
</dbReference>
<dbReference type="RefSeq" id="WP_348706814.1">
    <property type="nucleotide sequence ID" value="NZ_CAXIYA010000038.1"/>
</dbReference>
<dbReference type="SMART" id="SM00577">
    <property type="entry name" value="CPDc"/>
    <property type="match status" value="1"/>
</dbReference>
<feature type="domain" description="FCP1 homology" evidence="1">
    <location>
        <begin position="1"/>
        <end position="172"/>
    </location>
</feature>
<dbReference type="SUPFAM" id="SSF56784">
    <property type="entry name" value="HAD-like"/>
    <property type="match status" value="1"/>
</dbReference>
<gene>
    <name evidence="2" type="ORF">T190115A13A_70058</name>
</gene>
<dbReference type="InterPro" id="IPR023214">
    <property type="entry name" value="HAD_sf"/>
</dbReference>
<evidence type="ECO:0000259" key="1">
    <source>
        <dbReference type="PROSITE" id="PS50969"/>
    </source>
</evidence>
<dbReference type="Gene3D" id="3.40.50.1000">
    <property type="entry name" value="HAD superfamily/HAD-like"/>
    <property type="match status" value="1"/>
</dbReference>
<evidence type="ECO:0000313" key="3">
    <source>
        <dbReference type="Proteomes" id="UP001497602"/>
    </source>
</evidence>
<evidence type="ECO:0000313" key="2">
    <source>
        <dbReference type="EMBL" id="CAL2108285.1"/>
    </source>
</evidence>
<sequence length="190" mass="23075">MNKKKLIILDLDETLIHATEKPIDNNWNFELFRYKVYKRPFLITFLKELIKYYRIAVWSSASDDYVHQIVSKIFPENYPLEFVWGRSKCTLELNYTSINEFGYLDYDDHLNYTKKLKKVKNKGYGNLEEILIIDDTPMKCKHNYGNAIYPKEFLGNQQDNELELLLSYLIKIHREKNFRKLEKRFWRKEI</sequence>
<dbReference type="PROSITE" id="PS50969">
    <property type="entry name" value="FCP1"/>
    <property type="match status" value="1"/>
</dbReference>
<dbReference type="InterPro" id="IPR036412">
    <property type="entry name" value="HAD-like_sf"/>
</dbReference>
<dbReference type="PANTHER" id="PTHR12210">
    <property type="entry name" value="DULLARD PROTEIN PHOSPHATASE"/>
    <property type="match status" value="1"/>
</dbReference>
<dbReference type="InterPro" id="IPR050365">
    <property type="entry name" value="TIM50"/>
</dbReference>
<accession>A0ABM9PR59</accession>